<dbReference type="SMART" id="SM00913">
    <property type="entry name" value="IBN_N"/>
    <property type="match status" value="1"/>
</dbReference>
<keyword evidence="2" id="KW-0813">Transport</keyword>
<dbReference type="AlphaFoldDB" id="A0AA39U3F4"/>
<keyword evidence="3" id="KW-0653">Protein transport</keyword>
<dbReference type="GO" id="GO:0005635">
    <property type="term" value="C:nuclear envelope"/>
    <property type="evidence" value="ECO:0007669"/>
    <property type="project" value="TreeGrafter"/>
</dbReference>
<feature type="domain" description="Importin N-terminal" evidence="6">
    <location>
        <begin position="25"/>
        <end position="101"/>
    </location>
</feature>
<dbReference type="SUPFAM" id="SSF48371">
    <property type="entry name" value="ARM repeat"/>
    <property type="match status" value="1"/>
</dbReference>
<reference evidence="7" key="1">
    <citation type="submission" date="2023-06" db="EMBL/GenBank/DDBJ databases">
        <authorList>
            <consortium name="Lawrence Berkeley National Laboratory"/>
            <person name="Ahrendt S."/>
            <person name="Sahu N."/>
            <person name="Indic B."/>
            <person name="Wong-Bajracharya J."/>
            <person name="Merenyi Z."/>
            <person name="Ke H.-M."/>
            <person name="Monk M."/>
            <person name="Kocsube S."/>
            <person name="Drula E."/>
            <person name="Lipzen A."/>
            <person name="Balint B."/>
            <person name="Henrissat B."/>
            <person name="Andreopoulos B."/>
            <person name="Martin F.M."/>
            <person name="Harder C.B."/>
            <person name="Rigling D."/>
            <person name="Ford K.L."/>
            <person name="Foster G.D."/>
            <person name="Pangilinan J."/>
            <person name="Papanicolaou A."/>
            <person name="Barry K."/>
            <person name="LaButti K."/>
            <person name="Viragh M."/>
            <person name="Koriabine M."/>
            <person name="Yan M."/>
            <person name="Riley R."/>
            <person name="Champramary S."/>
            <person name="Plett K.L."/>
            <person name="Tsai I.J."/>
            <person name="Slot J."/>
            <person name="Sipos G."/>
            <person name="Plett J."/>
            <person name="Nagy L.G."/>
            <person name="Grigoriev I.V."/>
        </authorList>
    </citation>
    <scope>NUCLEOTIDE SEQUENCE</scope>
    <source>
        <strain evidence="7">CCBAS 213</strain>
    </source>
</reference>
<dbReference type="InterPro" id="IPR001494">
    <property type="entry name" value="Importin-beta_N"/>
</dbReference>
<keyword evidence="4" id="KW-0539">Nucleus</keyword>
<evidence type="ECO:0000256" key="1">
    <source>
        <dbReference type="ARBA" id="ARBA00004123"/>
    </source>
</evidence>
<comment type="subcellular location">
    <subcellularLocation>
        <location evidence="1">Nucleus</location>
    </subcellularLocation>
</comment>
<evidence type="ECO:0000256" key="5">
    <source>
        <dbReference type="SAM" id="MobiDB-lite"/>
    </source>
</evidence>
<protein>
    <submittedName>
        <fullName evidence="7">Armadillo-type protein</fullName>
    </submittedName>
</protein>
<dbReference type="GO" id="GO:0005829">
    <property type="term" value="C:cytosol"/>
    <property type="evidence" value="ECO:0007669"/>
    <property type="project" value="TreeGrafter"/>
</dbReference>
<dbReference type="RefSeq" id="XP_060337087.1">
    <property type="nucleotide sequence ID" value="XM_060483593.1"/>
</dbReference>
<feature type="compositionally biased region" description="Acidic residues" evidence="5">
    <location>
        <begin position="956"/>
        <end position="968"/>
    </location>
</feature>
<evidence type="ECO:0000256" key="4">
    <source>
        <dbReference type="ARBA" id="ARBA00023242"/>
    </source>
</evidence>
<dbReference type="GeneID" id="85367141"/>
<gene>
    <name evidence="7" type="ORF">EV420DRAFT_818490</name>
</gene>
<comment type="caution">
    <text evidence="7">The sequence shown here is derived from an EMBL/GenBank/DDBJ whole genome shotgun (WGS) entry which is preliminary data.</text>
</comment>
<name>A0AA39U3F4_ARMTA</name>
<dbReference type="Pfam" id="PF25018">
    <property type="entry name" value="HEAT_IPO9_c"/>
    <property type="match status" value="1"/>
</dbReference>
<feature type="region of interest" description="Disordered" evidence="5">
    <location>
        <begin position="888"/>
        <end position="918"/>
    </location>
</feature>
<dbReference type="Proteomes" id="UP001175211">
    <property type="component" value="Unassembled WGS sequence"/>
</dbReference>
<feature type="compositionally biased region" description="Polar residues" evidence="5">
    <location>
        <begin position="900"/>
        <end position="918"/>
    </location>
</feature>
<dbReference type="PANTHER" id="PTHR10997:SF9">
    <property type="entry name" value="IMPORTIN-9"/>
    <property type="match status" value="1"/>
</dbReference>
<evidence type="ECO:0000313" key="8">
    <source>
        <dbReference type="Proteomes" id="UP001175211"/>
    </source>
</evidence>
<organism evidence="7 8">
    <name type="scientific">Armillaria tabescens</name>
    <name type="common">Ringless honey mushroom</name>
    <name type="synonym">Agaricus tabescens</name>
    <dbReference type="NCBI Taxonomy" id="1929756"/>
    <lineage>
        <taxon>Eukaryota</taxon>
        <taxon>Fungi</taxon>
        <taxon>Dikarya</taxon>
        <taxon>Basidiomycota</taxon>
        <taxon>Agaricomycotina</taxon>
        <taxon>Agaricomycetes</taxon>
        <taxon>Agaricomycetidae</taxon>
        <taxon>Agaricales</taxon>
        <taxon>Marasmiineae</taxon>
        <taxon>Physalacriaceae</taxon>
        <taxon>Desarmillaria</taxon>
    </lineage>
</organism>
<accession>A0AA39U3F4</accession>
<dbReference type="InterPro" id="IPR056840">
    <property type="entry name" value="HEAT_IPO9_central"/>
</dbReference>
<dbReference type="InterPro" id="IPR016024">
    <property type="entry name" value="ARM-type_fold"/>
</dbReference>
<dbReference type="GO" id="GO:0031267">
    <property type="term" value="F:small GTPase binding"/>
    <property type="evidence" value="ECO:0007669"/>
    <property type="project" value="InterPro"/>
</dbReference>
<dbReference type="EMBL" id="JAUEPS010000004">
    <property type="protein sequence ID" value="KAK0466260.1"/>
    <property type="molecule type" value="Genomic_DNA"/>
</dbReference>
<evidence type="ECO:0000256" key="2">
    <source>
        <dbReference type="ARBA" id="ARBA00022448"/>
    </source>
</evidence>
<dbReference type="PROSITE" id="PS50166">
    <property type="entry name" value="IMPORTIN_B_NT"/>
    <property type="match status" value="1"/>
</dbReference>
<evidence type="ECO:0000256" key="3">
    <source>
        <dbReference type="ARBA" id="ARBA00022927"/>
    </source>
</evidence>
<dbReference type="GO" id="GO:0006606">
    <property type="term" value="P:protein import into nucleus"/>
    <property type="evidence" value="ECO:0007669"/>
    <property type="project" value="TreeGrafter"/>
</dbReference>
<evidence type="ECO:0000313" key="7">
    <source>
        <dbReference type="EMBL" id="KAK0466260.1"/>
    </source>
</evidence>
<sequence length="1064" mass="116615">MASTTQISECLAATLSPNANERMSAELKLIEYFSQPGTSLALSELIASPNVDMPLRQSASIVLRKYVRERWSPFFQGFKGAAPPPEIKSRVRQAVFQGLSDPNRKIRSLCAHTLTSIANSDWPDEYPELLNDLINLLSSGSPGSVHGAMQVFTEFIKADLTEDQILPVLRDLLPSLLSILGATEQHLPLTRARTISVFRQCTISLFMVKDQYPQAVKEAIASVLPVWLEAFKVLLNMDPQHDANSSNWDGLAIRIQIFKTLETIHTSFPRALVPYFGDLLNTSINHLNLLYPTFDRYYLTSSEPIPSSSEDDPVHLSHLISSILDFVATVIRGGKAKQWFTPEHSTALIAAVFNYAQMTDEDEDTWGSNANTFVAQEDDETQDYSVRVAGFDLLGAIIDRATVQIIATFHTVIQQVIQSSGQARNGGKEDWWRPLEAGLAAIGSQAESIQDCLEDEDDSGRPKPIDIENLLRDVIPSVLGLSEFPFLQGRGFVFASQYAKLLPIQLAGQYINAAVQVIESNEGSIPVKISAVRAVHNFCNGTDDAALTPFMSRIAKDMGPFLLHTSEDTLSLVLETLSVIVGVDEGKWMTPELADSLVLAILEVWAKNNKDPILLSIFPDILESLASASAPAIYEVVVKQALPSLCNSISSASIDESWITSSAIDLVNSLINGSKNGLGDGFFALLAPHLFKCLGEAEDRDVLQNGIICLTLIVRKDCKQLLSWSDNNGRSGLDYVLTLVAKVLQGEDESAGLTIGDLIIHLLRRAGDAVLPVLPDLLQAMVNRMVTAKTASFVQSLVIPFAFLITHQRDTVLSLLESTNAQGRSGLEVLIHTWCENAETFQGFWPSRISTMALSQLFVCERPSLQNLMVKGDLIVKPETRNVIMTRSRTRTSARILPSSIRTNASKHSADSSPSAAPTEFTSIAFPVKALKILIHDLQSSGESATFAASGGNLPDADDDDGDEDWSDQGDGSKRDAELQYLSDLIGPKGLAFDNDDIFEDNDDEDLKTDPISQMDMQEHLTSFLRECASRNTSNFSTLVEQLSAEEMAVVQAVVSQQWIPNSS</sequence>
<evidence type="ECO:0000259" key="6">
    <source>
        <dbReference type="PROSITE" id="PS50166"/>
    </source>
</evidence>
<dbReference type="Gene3D" id="1.25.10.10">
    <property type="entry name" value="Leucine-rich Repeat Variant"/>
    <property type="match status" value="1"/>
</dbReference>
<keyword evidence="8" id="KW-1185">Reference proteome</keyword>
<feature type="region of interest" description="Disordered" evidence="5">
    <location>
        <begin position="945"/>
        <end position="974"/>
    </location>
</feature>
<dbReference type="Pfam" id="PF03810">
    <property type="entry name" value="IBN_N"/>
    <property type="match status" value="1"/>
</dbReference>
<dbReference type="InterPro" id="IPR011989">
    <property type="entry name" value="ARM-like"/>
</dbReference>
<proteinExistence type="predicted"/>
<dbReference type="PANTHER" id="PTHR10997">
    <property type="entry name" value="IMPORTIN-7, 8, 11"/>
    <property type="match status" value="1"/>
</dbReference>